<dbReference type="SFLD" id="SFLDG00358">
    <property type="entry name" value="Main_(cytGST)"/>
    <property type="match status" value="1"/>
</dbReference>
<dbReference type="EC" id="2.5.1.18" evidence="5"/>
<dbReference type="InterPro" id="IPR004045">
    <property type="entry name" value="Glutathione_S-Trfase_N"/>
</dbReference>
<dbReference type="SFLD" id="SFLDG01150">
    <property type="entry name" value="Main.1:_Beta-like"/>
    <property type="match status" value="1"/>
</dbReference>
<keyword evidence="5" id="KW-0808">Transferase</keyword>
<dbReference type="PROSITE" id="PS50405">
    <property type="entry name" value="GST_CTER"/>
    <property type="match status" value="1"/>
</dbReference>
<gene>
    <name evidence="5" type="primary">GST2_1</name>
    <name evidence="5" type="ORF">IWQ62_003265</name>
</gene>
<dbReference type="PROSITE" id="PS50404">
    <property type="entry name" value="GST_NTER"/>
    <property type="match status" value="1"/>
</dbReference>
<comment type="caution">
    <text evidence="5">The sequence shown here is derived from an EMBL/GenBank/DDBJ whole genome shotgun (WGS) entry which is preliminary data.</text>
</comment>
<feature type="domain" description="GST N-terminal" evidence="3">
    <location>
        <begin position="7"/>
        <end position="91"/>
    </location>
</feature>
<dbReference type="SFLD" id="SFLDS00019">
    <property type="entry name" value="Glutathione_Transferase_(cytos"/>
    <property type="match status" value="1"/>
</dbReference>
<dbReference type="SUPFAM" id="SSF47616">
    <property type="entry name" value="GST C-terminal domain-like"/>
    <property type="match status" value="1"/>
</dbReference>
<dbReference type="Gene3D" id="1.20.1050.10">
    <property type="match status" value="1"/>
</dbReference>
<accession>A0A9W8E1U0</accession>
<evidence type="ECO:0000256" key="1">
    <source>
        <dbReference type="ARBA" id="ARBA00007409"/>
    </source>
</evidence>
<evidence type="ECO:0000259" key="3">
    <source>
        <dbReference type="PROSITE" id="PS50404"/>
    </source>
</evidence>
<organism evidence="5 6">
    <name type="scientific">Dispira parvispora</name>
    <dbReference type="NCBI Taxonomy" id="1520584"/>
    <lineage>
        <taxon>Eukaryota</taxon>
        <taxon>Fungi</taxon>
        <taxon>Fungi incertae sedis</taxon>
        <taxon>Zoopagomycota</taxon>
        <taxon>Kickxellomycotina</taxon>
        <taxon>Dimargaritomycetes</taxon>
        <taxon>Dimargaritales</taxon>
        <taxon>Dimargaritaceae</taxon>
        <taxon>Dispira</taxon>
    </lineage>
</organism>
<dbReference type="InterPro" id="IPR040079">
    <property type="entry name" value="Glutathione_S-Trfase"/>
</dbReference>
<dbReference type="Pfam" id="PF02798">
    <property type="entry name" value="GST_N"/>
    <property type="match status" value="1"/>
</dbReference>
<dbReference type="PANTHER" id="PTHR44051:SF8">
    <property type="entry name" value="GLUTATHIONE S-TRANSFERASE GSTA"/>
    <property type="match status" value="1"/>
</dbReference>
<name>A0A9W8E1U0_9FUNG</name>
<dbReference type="OrthoDB" id="422574at2759"/>
<evidence type="ECO:0000256" key="2">
    <source>
        <dbReference type="RuleBase" id="RU003494"/>
    </source>
</evidence>
<dbReference type="InterPro" id="IPR036249">
    <property type="entry name" value="Thioredoxin-like_sf"/>
</dbReference>
<dbReference type="AlphaFoldDB" id="A0A9W8E1U0"/>
<feature type="domain" description="GST C-terminal" evidence="4">
    <location>
        <begin position="97"/>
        <end position="223"/>
    </location>
</feature>
<evidence type="ECO:0000313" key="5">
    <source>
        <dbReference type="EMBL" id="KAJ1963284.1"/>
    </source>
</evidence>
<dbReference type="SUPFAM" id="SSF52833">
    <property type="entry name" value="Thioredoxin-like"/>
    <property type="match status" value="1"/>
</dbReference>
<dbReference type="InterPro" id="IPR036282">
    <property type="entry name" value="Glutathione-S-Trfase_C_sf"/>
</dbReference>
<dbReference type="EMBL" id="JANBPY010000845">
    <property type="protein sequence ID" value="KAJ1963284.1"/>
    <property type="molecule type" value="Genomic_DNA"/>
</dbReference>
<dbReference type="Pfam" id="PF00043">
    <property type="entry name" value="GST_C"/>
    <property type="match status" value="1"/>
</dbReference>
<dbReference type="Gene3D" id="3.40.30.10">
    <property type="entry name" value="Glutaredoxin"/>
    <property type="match status" value="1"/>
</dbReference>
<reference evidence="5" key="1">
    <citation type="submission" date="2022-07" db="EMBL/GenBank/DDBJ databases">
        <title>Phylogenomic reconstructions and comparative analyses of Kickxellomycotina fungi.</title>
        <authorList>
            <person name="Reynolds N.K."/>
            <person name="Stajich J.E."/>
            <person name="Barry K."/>
            <person name="Grigoriev I.V."/>
            <person name="Crous P."/>
            <person name="Smith M.E."/>
        </authorList>
    </citation>
    <scope>NUCLEOTIDE SEQUENCE</scope>
    <source>
        <strain evidence="5">RSA 1196</strain>
    </source>
</reference>
<proteinExistence type="inferred from homology"/>
<evidence type="ECO:0000313" key="6">
    <source>
        <dbReference type="Proteomes" id="UP001150925"/>
    </source>
</evidence>
<sequence>MSTADSQPALTLYTAATTNGWKIAIALEELGIPYKTYLVNLFDNEQKQPWFLKINPNGRVPAITDHKHGDFNVFESGAILHWLVENYDSGHKLWPQDSKHQSETMQWLMFQMAGVGPMQGQASHFVKFAPEKIPYGIKRYTDETKRLYGVLNDHLKGKEYLVNNQLTIADIANFSWILIHGSLDIDIKEFPHLKSWLERILARPAVKRGLCVPVKHEFLDAAMQKAGLPTL</sequence>
<comment type="similarity">
    <text evidence="1 2">Belongs to the GST superfamily.</text>
</comment>
<dbReference type="CDD" id="cd03048">
    <property type="entry name" value="GST_N_Ure2p_like"/>
    <property type="match status" value="1"/>
</dbReference>
<dbReference type="PANTHER" id="PTHR44051">
    <property type="entry name" value="GLUTATHIONE S-TRANSFERASE-RELATED"/>
    <property type="match status" value="1"/>
</dbReference>
<evidence type="ECO:0000259" key="4">
    <source>
        <dbReference type="PROSITE" id="PS50405"/>
    </source>
</evidence>
<protein>
    <submittedName>
        <fullName evidence="5">Glutathione S-transferase 2</fullName>
        <ecNumber evidence="5">2.5.1.18</ecNumber>
    </submittedName>
</protein>
<dbReference type="InterPro" id="IPR010987">
    <property type="entry name" value="Glutathione-S-Trfase_C-like"/>
</dbReference>
<keyword evidence="6" id="KW-1185">Reference proteome</keyword>
<dbReference type="Proteomes" id="UP001150925">
    <property type="component" value="Unassembled WGS sequence"/>
</dbReference>
<dbReference type="CDD" id="cd10291">
    <property type="entry name" value="GST_C_YfcG_like"/>
    <property type="match status" value="1"/>
</dbReference>
<dbReference type="SFLD" id="SFLDG01151">
    <property type="entry name" value="Main.2:_Nu-like"/>
    <property type="match status" value="1"/>
</dbReference>
<dbReference type="InterPro" id="IPR004046">
    <property type="entry name" value="GST_C"/>
</dbReference>
<dbReference type="GO" id="GO:0004364">
    <property type="term" value="F:glutathione transferase activity"/>
    <property type="evidence" value="ECO:0007669"/>
    <property type="project" value="UniProtKB-EC"/>
</dbReference>